<reference evidence="3" key="3">
    <citation type="submission" date="2019-06" db="EMBL/GenBank/DDBJ databases">
        <title>A comparative analysis of the Nautiliaceae.</title>
        <authorList>
            <person name="Grosche A."/>
            <person name="Smedile F."/>
            <person name="Vetriani C."/>
        </authorList>
    </citation>
    <scope>NUCLEOTIDE SEQUENCE</scope>
    <source>
        <strain evidence="3">TB6</strain>
    </source>
</reference>
<feature type="domain" description="Glycosyl transferase family 1" evidence="1">
    <location>
        <begin position="189"/>
        <end position="341"/>
    </location>
</feature>
<dbReference type="InterPro" id="IPR028098">
    <property type="entry name" value="Glyco_trans_4-like_N"/>
</dbReference>
<reference evidence="6" key="1">
    <citation type="submission" date="2018-03" db="EMBL/GenBank/DDBJ databases">
        <title>A comparative analysis of the Nautiliaceae.</title>
        <authorList>
            <person name="Grosche A."/>
            <person name="Smedile F."/>
            <person name="Vetriani C."/>
        </authorList>
    </citation>
    <scope>NUCLEOTIDE SEQUENCE [LARGE SCALE GENOMIC DNA]</scope>
    <source>
        <strain evidence="6">TB6</strain>
    </source>
</reference>
<name>A0AAJ4RBR5_9BACT</name>
<dbReference type="InterPro" id="IPR001296">
    <property type="entry name" value="Glyco_trans_1"/>
</dbReference>
<dbReference type="RefSeq" id="WP_123353042.1">
    <property type="nucleotide sequence ID" value="NZ_CP027432.2"/>
</dbReference>
<proteinExistence type="predicted"/>
<dbReference type="PANTHER" id="PTHR12526">
    <property type="entry name" value="GLYCOSYLTRANSFERASE"/>
    <property type="match status" value="1"/>
</dbReference>
<evidence type="ECO:0000313" key="6">
    <source>
        <dbReference type="Proteomes" id="UP000298805"/>
    </source>
</evidence>
<evidence type="ECO:0000259" key="2">
    <source>
        <dbReference type="Pfam" id="PF13477"/>
    </source>
</evidence>
<dbReference type="CDD" id="cd03808">
    <property type="entry name" value="GT4_CapM-like"/>
    <property type="match status" value="1"/>
</dbReference>
<gene>
    <name evidence="3" type="ORF">C6V80_08615</name>
    <name evidence="4" type="ORF">EDC58_1667</name>
</gene>
<dbReference type="PANTHER" id="PTHR12526:SF638">
    <property type="entry name" value="SPORE COAT PROTEIN SA"/>
    <property type="match status" value="1"/>
</dbReference>
<dbReference type="Proteomes" id="UP000298805">
    <property type="component" value="Chromosome"/>
</dbReference>
<dbReference type="GO" id="GO:0016757">
    <property type="term" value="F:glycosyltransferase activity"/>
    <property type="evidence" value="ECO:0007669"/>
    <property type="project" value="InterPro"/>
</dbReference>
<dbReference type="EMBL" id="CP027432">
    <property type="protein sequence ID" value="QCI29020.1"/>
    <property type="molecule type" value="Genomic_DNA"/>
</dbReference>
<evidence type="ECO:0000313" key="3">
    <source>
        <dbReference type="EMBL" id="QCI29020.1"/>
    </source>
</evidence>
<evidence type="ECO:0000313" key="4">
    <source>
        <dbReference type="EMBL" id="ROR39169.1"/>
    </source>
</evidence>
<organism evidence="4 5">
    <name type="scientific">Caminibacter pacificus</name>
    <dbReference type="NCBI Taxonomy" id="1424653"/>
    <lineage>
        <taxon>Bacteria</taxon>
        <taxon>Pseudomonadati</taxon>
        <taxon>Campylobacterota</taxon>
        <taxon>Epsilonproteobacteria</taxon>
        <taxon>Nautiliales</taxon>
        <taxon>Nautiliaceae</taxon>
        <taxon>Caminibacter</taxon>
    </lineage>
</organism>
<evidence type="ECO:0000313" key="5">
    <source>
        <dbReference type="Proteomes" id="UP000272781"/>
    </source>
</evidence>
<reference evidence="4 5" key="2">
    <citation type="submission" date="2018-11" db="EMBL/GenBank/DDBJ databases">
        <title>Genomic Encyclopedia of Type Strains, Phase IV (KMG-IV): sequencing the most valuable type-strain genomes for metagenomic binning, comparative biology and taxonomic classification.</title>
        <authorList>
            <person name="Goeker M."/>
        </authorList>
    </citation>
    <scope>NUCLEOTIDE SEQUENCE [LARGE SCALE GENOMIC DNA]</scope>
    <source>
        <strain evidence="4 5">DSM 27783</strain>
    </source>
</reference>
<dbReference type="Pfam" id="PF13477">
    <property type="entry name" value="Glyco_trans_4_2"/>
    <property type="match status" value="1"/>
</dbReference>
<dbReference type="AlphaFoldDB" id="A0AAJ4RBR5"/>
<sequence>MKIAFLSHLDLNLYLFRLPIMKELVKRGYDVYAVMPRGEVFGEFEKYGIKAVEYKIDRSSLNVLKEFKSIGEIKKVIRKINPDILHTFMHKPNIYGNLTGHKNRINTITGLGSFFIYDDFKSKTIRKIIETLYKFTTKSTKKVIFQNSDDLRYFVEKKIVPPEKSVLIKSSGIDTKTFAPMQKSQKLLKELDIKDKPVVLMIARVIKDKGVEEFIKAAEILKEKAEFLYVGNIDKGNKNAYLPNWKNVKYLGFRRDIKDLISICDVFVLPSYREGVPRTLLEAASMTKPIVTSDAPGCREVVEDNKNGFLVPVRDYKALAKKLEILIDNPQMREKMGEYGRIKVLKEFDIEVVVSQYIKIYEELNV</sequence>
<keyword evidence="6" id="KW-1185">Reference proteome</keyword>
<dbReference type="EMBL" id="RJVK01000004">
    <property type="protein sequence ID" value="ROR39169.1"/>
    <property type="molecule type" value="Genomic_DNA"/>
</dbReference>
<dbReference type="Pfam" id="PF00534">
    <property type="entry name" value="Glycos_transf_1"/>
    <property type="match status" value="1"/>
</dbReference>
<accession>A0AAJ4RBR5</accession>
<evidence type="ECO:0000259" key="1">
    <source>
        <dbReference type="Pfam" id="PF00534"/>
    </source>
</evidence>
<protein>
    <submittedName>
        <fullName evidence="3">Glycosyltransferase family 4 protein</fullName>
    </submittedName>
    <submittedName>
        <fullName evidence="4">N, N'-diacetylbacillosaminyl-diphospho-undecaprenol alpha-1,3-N-acetylgalactosaminyltransferase</fullName>
    </submittedName>
</protein>
<dbReference type="Gene3D" id="3.40.50.2000">
    <property type="entry name" value="Glycogen Phosphorylase B"/>
    <property type="match status" value="2"/>
</dbReference>
<dbReference type="Proteomes" id="UP000272781">
    <property type="component" value="Unassembled WGS sequence"/>
</dbReference>
<feature type="domain" description="Glycosyltransferase subfamily 4-like N-terminal" evidence="2">
    <location>
        <begin position="2"/>
        <end position="147"/>
    </location>
</feature>
<dbReference type="SUPFAM" id="SSF53756">
    <property type="entry name" value="UDP-Glycosyltransferase/glycogen phosphorylase"/>
    <property type="match status" value="1"/>
</dbReference>